<sequence>MHAEWAENSVVAEEESGNHMTMGSHLNPAVDGTHARNTISVSMVDREYIDESGNPIWKNRWKVGRKRKTRGKKPAKKDKMEAEILPEKQMEENLKYERGGQPSELAAVDFFVSTVDTLKEPPLITVNTVLSILSVDYPVDKVSCYVSDDVAAMITFE</sequence>
<feature type="binding site" evidence="8">
    <location>
        <position position="149"/>
    </location>
    <ligand>
        <name>UDP-alpha-D-glucose</name>
        <dbReference type="ChEBI" id="CHEBI:58885"/>
    </ligand>
</feature>
<dbReference type="GO" id="GO:0016760">
    <property type="term" value="F:cellulose synthase (UDP-forming) activity"/>
    <property type="evidence" value="ECO:0007669"/>
    <property type="project" value="InterPro"/>
</dbReference>
<evidence type="ECO:0000256" key="9">
    <source>
        <dbReference type="SAM" id="MobiDB-lite"/>
    </source>
</evidence>
<evidence type="ECO:0000256" key="8">
    <source>
        <dbReference type="PIRSR" id="PIRSR605150-2"/>
    </source>
</evidence>
<keyword evidence="2" id="KW-0328">Glycosyltransferase</keyword>
<dbReference type="GO" id="GO:0012505">
    <property type="term" value="C:endomembrane system"/>
    <property type="evidence" value="ECO:0007669"/>
    <property type="project" value="UniProtKB-SubCell"/>
</dbReference>
<feature type="region of interest" description="Disordered" evidence="9">
    <location>
        <begin position="62"/>
        <end position="82"/>
    </location>
</feature>
<feature type="binding site" evidence="8">
    <location>
        <position position="113"/>
    </location>
    <ligand>
        <name>UDP-alpha-D-glucose</name>
        <dbReference type="ChEBI" id="CHEBI:58885"/>
    </ligand>
</feature>
<dbReference type="GO" id="GO:0030244">
    <property type="term" value="P:cellulose biosynthetic process"/>
    <property type="evidence" value="ECO:0007669"/>
    <property type="project" value="InterPro"/>
</dbReference>
<protein>
    <submittedName>
        <fullName evidence="10">Cellulose synthase, partial</fullName>
    </submittedName>
</protein>
<evidence type="ECO:0000256" key="3">
    <source>
        <dbReference type="ARBA" id="ARBA00022679"/>
    </source>
</evidence>
<keyword evidence="3" id="KW-0808">Transferase</keyword>
<keyword evidence="5" id="KW-1133">Transmembrane helix</keyword>
<dbReference type="GO" id="GO:0071555">
    <property type="term" value="P:cell wall organization"/>
    <property type="evidence" value="ECO:0007669"/>
    <property type="project" value="UniProtKB-KW"/>
</dbReference>
<evidence type="ECO:0000256" key="5">
    <source>
        <dbReference type="ARBA" id="ARBA00022989"/>
    </source>
</evidence>
<evidence type="ECO:0000256" key="4">
    <source>
        <dbReference type="ARBA" id="ARBA00022692"/>
    </source>
</evidence>
<evidence type="ECO:0000256" key="1">
    <source>
        <dbReference type="ARBA" id="ARBA00004308"/>
    </source>
</evidence>
<dbReference type="Proteomes" id="UP000594638">
    <property type="component" value="Unassembled WGS sequence"/>
</dbReference>
<keyword evidence="7" id="KW-0961">Cell wall biogenesis/degradation</keyword>
<reference evidence="10 11" key="1">
    <citation type="submission" date="2019-12" db="EMBL/GenBank/DDBJ databases">
        <authorList>
            <person name="Alioto T."/>
            <person name="Alioto T."/>
            <person name="Gomez Garrido J."/>
        </authorList>
    </citation>
    <scope>NUCLEOTIDE SEQUENCE [LARGE SCALE GENOMIC DNA]</scope>
</reference>
<feature type="compositionally biased region" description="Basic residues" evidence="9">
    <location>
        <begin position="62"/>
        <end position="76"/>
    </location>
</feature>
<evidence type="ECO:0000313" key="10">
    <source>
        <dbReference type="EMBL" id="CAA2974879.1"/>
    </source>
</evidence>
<feature type="binding site" evidence="8">
    <location>
        <position position="119"/>
    </location>
    <ligand>
        <name>UDP-alpha-D-glucose</name>
        <dbReference type="ChEBI" id="CHEBI:58885"/>
    </ligand>
</feature>
<comment type="caution">
    <text evidence="10">The sequence shown here is derived from an EMBL/GenBank/DDBJ whole genome shotgun (WGS) entry which is preliminary data.</text>
</comment>
<gene>
    <name evidence="10" type="ORF">OLEA9_A033821</name>
</gene>
<evidence type="ECO:0000313" key="11">
    <source>
        <dbReference type="Proteomes" id="UP000594638"/>
    </source>
</evidence>
<proteinExistence type="predicted"/>
<dbReference type="Gramene" id="OE9A033821T1">
    <property type="protein sequence ID" value="OE9A033821C1"/>
    <property type="gene ID" value="OE9A033821"/>
</dbReference>
<dbReference type="EMBL" id="CACTIH010002207">
    <property type="protein sequence ID" value="CAA2974879.1"/>
    <property type="molecule type" value="Genomic_DNA"/>
</dbReference>
<evidence type="ECO:0000256" key="7">
    <source>
        <dbReference type="ARBA" id="ARBA00023316"/>
    </source>
</evidence>
<comment type="subcellular location">
    <subcellularLocation>
        <location evidence="1">Endomembrane system</location>
    </subcellularLocation>
</comment>
<dbReference type="OrthoDB" id="72851at2759"/>
<organism evidence="10 11">
    <name type="scientific">Olea europaea subsp. europaea</name>
    <dbReference type="NCBI Taxonomy" id="158383"/>
    <lineage>
        <taxon>Eukaryota</taxon>
        <taxon>Viridiplantae</taxon>
        <taxon>Streptophyta</taxon>
        <taxon>Embryophyta</taxon>
        <taxon>Tracheophyta</taxon>
        <taxon>Spermatophyta</taxon>
        <taxon>Magnoliopsida</taxon>
        <taxon>eudicotyledons</taxon>
        <taxon>Gunneridae</taxon>
        <taxon>Pentapetalae</taxon>
        <taxon>asterids</taxon>
        <taxon>lamiids</taxon>
        <taxon>Lamiales</taxon>
        <taxon>Oleaceae</taxon>
        <taxon>Oleeae</taxon>
        <taxon>Olea</taxon>
    </lineage>
</organism>
<keyword evidence="6" id="KW-0472">Membrane</keyword>
<dbReference type="GO" id="GO:0016020">
    <property type="term" value="C:membrane"/>
    <property type="evidence" value="ECO:0007669"/>
    <property type="project" value="InterPro"/>
</dbReference>
<accession>A0A8S0R7B8</accession>
<dbReference type="InterPro" id="IPR005150">
    <property type="entry name" value="Cellulose_synth"/>
</dbReference>
<keyword evidence="4" id="KW-0812">Transmembrane</keyword>
<dbReference type="Pfam" id="PF03552">
    <property type="entry name" value="Cellulose_synt"/>
    <property type="match status" value="1"/>
</dbReference>
<name>A0A8S0R7B8_OLEEU</name>
<evidence type="ECO:0000256" key="6">
    <source>
        <dbReference type="ARBA" id="ARBA00023136"/>
    </source>
</evidence>
<dbReference type="PANTHER" id="PTHR13301">
    <property type="entry name" value="X-BOX TRANSCRIPTION FACTOR-RELATED"/>
    <property type="match status" value="1"/>
</dbReference>
<keyword evidence="11" id="KW-1185">Reference proteome</keyword>
<evidence type="ECO:0000256" key="2">
    <source>
        <dbReference type="ARBA" id="ARBA00022676"/>
    </source>
</evidence>
<feature type="binding site" evidence="8">
    <location>
        <position position="120"/>
    </location>
    <ligand>
        <name>UDP-alpha-D-glucose</name>
        <dbReference type="ChEBI" id="CHEBI:58885"/>
    </ligand>
</feature>
<feature type="region of interest" description="Disordered" evidence="9">
    <location>
        <begin position="1"/>
        <end position="33"/>
    </location>
</feature>
<dbReference type="AlphaFoldDB" id="A0A8S0R7B8"/>